<proteinExistence type="predicted"/>
<protein>
    <submittedName>
        <fullName evidence="1">Uncharacterized protein</fullName>
    </submittedName>
</protein>
<gene>
    <name evidence="1" type="ORF">RYX45_04725</name>
</gene>
<evidence type="ECO:0000313" key="1">
    <source>
        <dbReference type="EMBL" id="MDV2884473.1"/>
    </source>
</evidence>
<dbReference type="Proteomes" id="UP001285636">
    <property type="component" value="Unassembled WGS sequence"/>
</dbReference>
<organism evidence="1 2">
    <name type="scientific">Alkalihalophilus pseudofirmus</name>
    <name type="common">Bacillus pseudofirmus</name>
    <dbReference type="NCBI Taxonomy" id="79885"/>
    <lineage>
        <taxon>Bacteria</taxon>
        <taxon>Bacillati</taxon>
        <taxon>Bacillota</taxon>
        <taxon>Bacilli</taxon>
        <taxon>Bacillales</taxon>
        <taxon>Bacillaceae</taxon>
        <taxon>Alkalihalophilus</taxon>
    </lineage>
</organism>
<dbReference type="RefSeq" id="WP_323465978.1">
    <property type="nucleotide sequence ID" value="NZ_CP144224.1"/>
</dbReference>
<reference evidence="1" key="1">
    <citation type="submission" date="2023-10" db="EMBL/GenBank/DDBJ databases">
        <title>Screening of Alkalihalophilus pseudofirmusBZ-TG-HK211 and Its Alleviation of Salt Stress on Rapeseed Growth.</title>
        <authorList>
            <person name="Zhao B."/>
            <person name="Guo T."/>
        </authorList>
    </citation>
    <scope>NUCLEOTIDE SEQUENCE</scope>
    <source>
        <strain evidence="1">BZ-TG-HK211</strain>
    </source>
</reference>
<dbReference type="AlphaFoldDB" id="A0AAJ2KZ25"/>
<evidence type="ECO:0000313" key="2">
    <source>
        <dbReference type="Proteomes" id="UP001285636"/>
    </source>
</evidence>
<dbReference type="EMBL" id="JAWJAY010000001">
    <property type="protein sequence ID" value="MDV2884473.1"/>
    <property type="molecule type" value="Genomic_DNA"/>
</dbReference>
<sequence length="50" mass="6177">MNEKDYLITKETRREQFKRELEEQFKRPLIHKAIATKEVFVPLDTSRIWN</sequence>
<accession>A0AAJ2KZ25</accession>
<name>A0AAJ2KZ25_ALKPS</name>
<comment type="caution">
    <text evidence="1">The sequence shown here is derived from an EMBL/GenBank/DDBJ whole genome shotgun (WGS) entry which is preliminary data.</text>
</comment>